<organism evidence="6 7">
    <name type="scientific">Herbiconiux ginsengi</name>
    <dbReference type="NCBI Taxonomy" id="381665"/>
    <lineage>
        <taxon>Bacteria</taxon>
        <taxon>Bacillati</taxon>
        <taxon>Actinomycetota</taxon>
        <taxon>Actinomycetes</taxon>
        <taxon>Micrococcales</taxon>
        <taxon>Microbacteriaceae</taxon>
        <taxon>Herbiconiux</taxon>
    </lineage>
</organism>
<gene>
    <name evidence="6" type="ORF">SAMN05216554_4513</name>
</gene>
<proteinExistence type="predicted"/>
<dbReference type="PROSITE" id="PS50893">
    <property type="entry name" value="ABC_TRANSPORTER_2"/>
    <property type="match status" value="2"/>
</dbReference>
<dbReference type="OrthoDB" id="39350at2"/>
<feature type="domain" description="ABC transporter" evidence="5">
    <location>
        <begin position="255"/>
        <end position="500"/>
    </location>
</feature>
<evidence type="ECO:0000313" key="7">
    <source>
        <dbReference type="Proteomes" id="UP000198891"/>
    </source>
</evidence>
<dbReference type="InterPro" id="IPR003593">
    <property type="entry name" value="AAA+_ATPase"/>
</dbReference>
<dbReference type="SUPFAM" id="SSF52540">
    <property type="entry name" value="P-loop containing nucleoside triphosphate hydrolases"/>
    <property type="match status" value="2"/>
</dbReference>
<evidence type="ECO:0000256" key="3">
    <source>
        <dbReference type="ARBA" id="ARBA00022741"/>
    </source>
</evidence>
<accession>A0A1H3TV41</accession>
<dbReference type="Gene3D" id="3.40.50.300">
    <property type="entry name" value="P-loop containing nucleotide triphosphate hydrolases"/>
    <property type="match status" value="2"/>
</dbReference>
<dbReference type="CDD" id="cd03215">
    <property type="entry name" value="ABC_Carb_Monos_II"/>
    <property type="match status" value="1"/>
</dbReference>
<feature type="domain" description="ABC transporter" evidence="5">
    <location>
        <begin position="10"/>
        <end position="242"/>
    </location>
</feature>
<keyword evidence="4 6" id="KW-0067">ATP-binding</keyword>
<evidence type="ECO:0000256" key="2">
    <source>
        <dbReference type="ARBA" id="ARBA00022737"/>
    </source>
</evidence>
<dbReference type="Proteomes" id="UP000198891">
    <property type="component" value="Unassembled WGS sequence"/>
</dbReference>
<keyword evidence="2" id="KW-0677">Repeat</keyword>
<dbReference type="GO" id="GO:0005524">
    <property type="term" value="F:ATP binding"/>
    <property type="evidence" value="ECO:0007669"/>
    <property type="project" value="UniProtKB-KW"/>
</dbReference>
<dbReference type="PANTHER" id="PTHR43790">
    <property type="entry name" value="CARBOHYDRATE TRANSPORT ATP-BINDING PROTEIN MG119-RELATED"/>
    <property type="match status" value="1"/>
</dbReference>
<dbReference type="InterPro" id="IPR027417">
    <property type="entry name" value="P-loop_NTPase"/>
</dbReference>
<dbReference type="PANTHER" id="PTHR43790:SF9">
    <property type="entry name" value="GALACTOFURANOSE TRANSPORTER ATP-BINDING PROTEIN YTFR"/>
    <property type="match status" value="1"/>
</dbReference>
<dbReference type="CDD" id="cd03216">
    <property type="entry name" value="ABC_Carb_Monos_I"/>
    <property type="match status" value="1"/>
</dbReference>
<dbReference type="EMBL" id="FNPZ01000008">
    <property type="protein sequence ID" value="SDZ54066.1"/>
    <property type="molecule type" value="Genomic_DNA"/>
</dbReference>
<keyword evidence="3" id="KW-0547">Nucleotide-binding</keyword>
<name>A0A1H3TV41_9MICO</name>
<dbReference type="PROSITE" id="PS00211">
    <property type="entry name" value="ABC_TRANSPORTER_1"/>
    <property type="match status" value="1"/>
</dbReference>
<evidence type="ECO:0000256" key="1">
    <source>
        <dbReference type="ARBA" id="ARBA00022448"/>
    </source>
</evidence>
<keyword evidence="7" id="KW-1185">Reference proteome</keyword>
<dbReference type="STRING" id="381665.SAMN05216554_4513"/>
<evidence type="ECO:0000256" key="4">
    <source>
        <dbReference type="ARBA" id="ARBA00022840"/>
    </source>
</evidence>
<keyword evidence="1" id="KW-0813">Transport</keyword>
<dbReference type="AlphaFoldDB" id="A0A1H3TV41"/>
<dbReference type="GO" id="GO:0016887">
    <property type="term" value="F:ATP hydrolysis activity"/>
    <property type="evidence" value="ECO:0007669"/>
    <property type="project" value="InterPro"/>
</dbReference>
<evidence type="ECO:0000313" key="6">
    <source>
        <dbReference type="EMBL" id="SDZ54066.1"/>
    </source>
</evidence>
<dbReference type="InterPro" id="IPR003439">
    <property type="entry name" value="ABC_transporter-like_ATP-bd"/>
</dbReference>
<dbReference type="InterPro" id="IPR017871">
    <property type="entry name" value="ABC_transporter-like_CS"/>
</dbReference>
<dbReference type="InterPro" id="IPR050107">
    <property type="entry name" value="ABC_carbohydrate_import_ATPase"/>
</dbReference>
<dbReference type="Pfam" id="PF00005">
    <property type="entry name" value="ABC_tran"/>
    <property type="match status" value="2"/>
</dbReference>
<sequence length="505" mass="54701">MNPGGAPILLSCTEIAKSFGPTRALVEASLEVRGGEVHAILGENGSGKSTLVKIVAQMQRPDSGALVVTPRGRSLGPAHRTVATVFQEVLVVTGQSIVENVWLGADGVFGSPLPRRAKRRAAAEILHRLCGRELDLDAPVARLSLSDQQACCIARALVREPDLLVLDEATSALDLQTRDRFFDLLRELRADGMGTVFISHRMDELLGLSDRITVMKAGRTIATVDRLQATADTLVRLMTGGTRDERTADRKPPAIAGRPVLRADDLRLTRSSAPIDLALHAGEIVGVAGLEGHGQERLLLALWGEGAQSGSVTRLDGTKRVDRLRSPRQAARSGVAYVPRDRRKASIFAPLSIVENFAVTTLRADTRLGLISPKRRARRFRGFQERLAIRLGRQEDAITTLSGGNQQKAILARWLATEPEVLLLNDPTRGIDHGAKNDIYDLLRGLAAEGAAIAMLSSELEEHLTVMDRVIVMRENSVFAEFSGDSLTRENLVSAFFGVGEEVPA</sequence>
<protein>
    <submittedName>
        <fullName evidence="6">Ribose transport system ATP-binding protein</fullName>
    </submittedName>
</protein>
<dbReference type="SMART" id="SM00382">
    <property type="entry name" value="AAA"/>
    <property type="match status" value="1"/>
</dbReference>
<dbReference type="RefSeq" id="WP_092558094.1">
    <property type="nucleotide sequence ID" value="NZ_FNPZ01000008.1"/>
</dbReference>
<reference evidence="6 7" key="1">
    <citation type="submission" date="2016-10" db="EMBL/GenBank/DDBJ databases">
        <authorList>
            <person name="de Groot N.N."/>
        </authorList>
    </citation>
    <scope>NUCLEOTIDE SEQUENCE [LARGE SCALE GENOMIC DNA]</scope>
    <source>
        <strain evidence="6 7">CGMCC 4.3491</strain>
    </source>
</reference>
<evidence type="ECO:0000259" key="5">
    <source>
        <dbReference type="PROSITE" id="PS50893"/>
    </source>
</evidence>